<feature type="compositionally biased region" description="Low complexity" evidence="1">
    <location>
        <begin position="123"/>
        <end position="148"/>
    </location>
</feature>
<dbReference type="AlphaFoldDB" id="A0A2P6TVS6"/>
<keyword evidence="2" id="KW-0812">Transmembrane</keyword>
<evidence type="ECO:0000313" key="3">
    <source>
        <dbReference type="EMBL" id="PRW58156.1"/>
    </source>
</evidence>
<evidence type="ECO:0000256" key="2">
    <source>
        <dbReference type="SAM" id="Phobius"/>
    </source>
</evidence>
<proteinExistence type="predicted"/>
<gene>
    <name evidence="3" type="ORF">C2E21_3107</name>
</gene>
<keyword evidence="2" id="KW-1133">Transmembrane helix</keyword>
<name>A0A2P6TVS6_CHLSO</name>
<reference evidence="3 4" key="1">
    <citation type="journal article" date="2018" name="Plant J.">
        <title>Genome sequences of Chlorella sorokiniana UTEX 1602 and Micractinium conductrix SAG 241.80: implications to maltose excretion by a green alga.</title>
        <authorList>
            <person name="Arriola M.B."/>
            <person name="Velmurugan N."/>
            <person name="Zhang Y."/>
            <person name="Plunkett M.H."/>
            <person name="Hondzo H."/>
            <person name="Barney B.M."/>
        </authorList>
    </citation>
    <scope>NUCLEOTIDE SEQUENCE [LARGE SCALE GENOMIC DNA]</scope>
    <source>
        <strain evidence="4">UTEX 1602</strain>
    </source>
</reference>
<dbReference type="OrthoDB" id="10582619at2759"/>
<dbReference type="EMBL" id="LHPG02000005">
    <property type="protein sequence ID" value="PRW58156.1"/>
    <property type="molecule type" value="Genomic_DNA"/>
</dbReference>
<keyword evidence="4" id="KW-1185">Reference proteome</keyword>
<feature type="region of interest" description="Disordered" evidence="1">
    <location>
        <begin position="54"/>
        <end position="148"/>
    </location>
</feature>
<feature type="transmembrane region" description="Helical" evidence="2">
    <location>
        <begin position="26"/>
        <end position="48"/>
    </location>
</feature>
<evidence type="ECO:0000313" key="4">
    <source>
        <dbReference type="Proteomes" id="UP000239899"/>
    </source>
</evidence>
<protein>
    <submittedName>
        <fullName evidence="3">YSIRK signal domain LPXTG anchor domain surface</fullName>
    </submittedName>
</protein>
<organism evidence="3 4">
    <name type="scientific">Chlorella sorokiniana</name>
    <name type="common">Freshwater green alga</name>
    <dbReference type="NCBI Taxonomy" id="3076"/>
    <lineage>
        <taxon>Eukaryota</taxon>
        <taxon>Viridiplantae</taxon>
        <taxon>Chlorophyta</taxon>
        <taxon>core chlorophytes</taxon>
        <taxon>Trebouxiophyceae</taxon>
        <taxon>Chlorellales</taxon>
        <taxon>Chlorellaceae</taxon>
        <taxon>Chlorella clade</taxon>
        <taxon>Chlorella</taxon>
    </lineage>
</organism>
<comment type="caution">
    <text evidence="3">The sequence shown here is derived from an EMBL/GenBank/DDBJ whole genome shotgun (WGS) entry which is preliminary data.</text>
</comment>
<feature type="compositionally biased region" description="Low complexity" evidence="1">
    <location>
        <begin position="84"/>
        <end position="95"/>
    </location>
</feature>
<keyword evidence="2" id="KW-0472">Membrane</keyword>
<sequence length="148" mass="15834">MDAQAALKQLCDGWEQLVQRVQAEPLAVPVAAALGSLVLVILLFWSVAKAAAKKERSGTVFEHGVRRSTRQHKAPQQYHPESPAPAKTPRAAKTPKTAKKAAEEKEANTVTPKAATRPRRTAAKTPATAEPATVTRRSARASAKTPAK</sequence>
<accession>A0A2P6TVS6</accession>
<evidence type="ECO:0000256" key="1">
    <source>
        <dbReference type="SAM" id="MobiDB-lite"/>
    </source>
</evidence>
<dbReference type="Proteomes" id="UP000239899">
    <property type="component" value="Unassembled WGS sequence"/>
</dbReference>